<evidence type="ECO:0000256" key="5">
    <source>
        <dbReference type="ARBA" id="ARBA00022967"/>
    </source>
</evidence>
<organism evidence="9 10">
    <name type="scientific">Umbra pygmaea</name>
    <name type="common">Eastern mudminnow</name>
    <dbReference type="NCBI Taxonomy" id="75934"/>
    <lineage>
        <taxon>Eukaryota</taxon>
        <taxon>Metazoa</taxon>
        <taxon>Chordata</taxon>
        <taxon>Craniata</taxon>
        <taxon>Vertebrata</taxon>
        <taxon>Euteleostomi</taxon>
        <taxon>Actinopterygii</taxon>
        <taxon>Neopterygii</taxon>
        <taxon>Teleostei</taxon>
        <taxon>Protacanthopterygii</taxon>
        <taxon>Esociformes</taxon>
        <taxon>Umbridae</taxon>
        <taxon>Umbra</taxon>
    </lineage>
</organism>
<dbReference type="AlphaFoldDB" id="A0ABD0XP93"/>
<evidence type="ECO:0000256" key="6">
    <source>
        <dbReference type="ARBA" id="ARBA00022989"/>
    </source>
</evidence>
<dbReference type="InterPro" id="IPR032410">
    <property type="entry name" value="ABCB6_N"/>
</dbReference>
<dbReference type="Proteomes" id="UP001557470">
    <property type="component" value="Unassembled WGS sequence"/>
</dbReference>
<comment type="caution">
    <text evidence="9">The sequence shown here is derived from an EMBL/GenBank/DDBJ whole genome shotgun (WGS) entry which is preliminary data.</text>
</comment>
<evidence type="ECO:0000259" key="8">
    <source>
        <dbReference type="PROSITE" id="PS50929"/>
    </source>
</evidence>
<keyword evidence="10" id="KW-1185">Reference proteome</keyword>
<comment type="subcellular location">
    <subcellularLocation>
        <location evidence="1">Cell membrane</location>
        <topology evidence="1">Multi-pass membrane protein</topology>
    </subcellularLocation>
</comment>
<dbReference type="InterPro" id="IPR036640">
    <property type="entry name" value="ABC1_TM_sf"/>
</dbReference>
<evidence type="ECO:0000256" key="4">
    <source>
        <dbReference type="ARBA" id="ARBA00022692"/>
    </source>
</evidence>
<dbReference type="GO" id="GO:0005886">
    <property type="term" value="C:plasma membrane"/>
    <property type="evidence" value="ECO:0007669"/>
    <property type="project" value="UniProtKB-SubCell"/>
</dbReference>
<evidence type="ECO:0000256" key="2">
    <source>
        <dbReference type="ARBA" id="ARBA00022448"/>
    </source>
</evidence>
<dbReference type="SUPFAM" id="SSF90123">
    <property type="entry name" value="ABC transporter transmembrane region"/>
    <property type="match status" value="1"/>
</dbReference>
<name>A0ABD0XP93_UMBPY</name>
<evidence type="ECO:0000256" key="3">
    <source>
        <dbReference type="ARBA" id="ARBA00022475"/>
    </source>
</evidence>
<gene>
    <name evidence="9" type="ORF">UPYG_G00025520</name>
</gene>
<dbReference type="Gene3D" id="1.20.1560.10">
    <property type="entry name" value="ABC transporter type 1, transmembrane domain"/>
    <property type="match status" value="1"/>
</dbReference>
<accession>A0ABD0XP93</accession>
<keyword evidence="4" id="KW-0812">Transmembrane</keyword>
<evidence type="ECO:0000313" key="9">
    <source>
        <dbReference type="EMBL" id="KAL1022352.1"/>
    </source>
</evidence>
<dbReference type="EMBL" id="JAGEUA010000001">
    <property type="protein sequence ID" value="KAL1022352.1"/>
    <property type="molecule type" value="Genomic_DNA"/>
</dbReference>
<evidence type="ECO:0000313" key="10">
    <source>
        <dbReference type="Proteomes" id="UP001557470"/>
    </source>
</evidence>
<dbReference type="InterPro" id="IPR011527">
    <property type="entry name" value="ABC1_TM_dom"/>
</dbReference>
<reference evidence="9 10" key="1">
    <citation type="submission" date="2024-06" db="EMBL/GenBank/DDBJ databases">
        <authorList>
            <person name="Pan Q."/>
            <person name="Wen M."/>
            <person name="Jouanno E."/>
            <person name="Zahm M."/>
            <person name="Klopp C."/>
            <person name="Cabau C."/>
            <person name="Louis A."/>
            <person name="Berthelot C."/>
            <person name="Parey E."/>
            <person name="Roest Crollius H."/>
            <person name="Montfort J."/>
            <person name="Robinson-Rechavi M."/>
            <person name="Bouchez O."/>
            <person name="Lampietro C."/>
            <person name="Lopez Roques C."/>
            <person name="Donnadieu C."/>
            <person name="Postlethwait J."/>
            <person name="Bobe J."/>
            <person name="Verreycken H."/>
            <person name="Guiguen Y."/>
        </authorList>
    </citation>
    <scope>NUCLEOTIDE SEQUENCE [LARGE SCALE GENOMIC DNA]</scope>
    <source>
        <strain evidence="9">Up_M1</strain>
        <tissue evidence="9">Testis</tissue>
    </source>
</reference>
<keyword evidence="3" id="KW-1003">Cell membrane</keyword>
<dbReference type="PROSITE" id="PS50929">
    <property type="entry name" value="ABC_TM1F"/>
    <property type="match status" value="1"/>
</dbReference>
<proteinExistence type="predicted"/>
<keyword evidence="2" id="KW-0813">Transport</keyword>
<evidence type="ECO:0000256" key="7">
    <source>
        <dbReference type="ARBA" id="ARBA00023136"/>
    </source>
</evidence>
<keyword evidence="5" id="KW-1278">Translocase</keyword>
<feature type="domain" description="ABC transmembrane type-1" evidence="8">
    <location>
        <begin position="195"/>
        <end position="317"/>
    </location>
</feature>
<keyword evidence="6" id="KW-1133">Transmembrane helix</keyword>
<protein>
    <recommendedName>
        <fullName evidence="8">ABC transmembrane type-1 domain-containing protein</fullName>
    </recommendedName>
</protein>
<dbReference type="Pfam" id="PF16185">
    <property type="entry name" value="MTABC_N"/>
    <property type="match status" value="1"/>
</dbReference>
<evidence type="ECO:0000256" key="1">
    <source>
        <dbReference type="ARBA" id="ARBA00004651"/>
    </source>
</evidence>
<dbReference type="Pfam" id="PF00664">
    <property type="entry name" value="ABC_membrane"/>
    <property type="match status" value="1"/>
</dbReference>
<sequence length="317" mass="35103">MPLWPPAGCLRAPPPAVPRGAGVEGGWGRRGASRLRDPVRLPVYAGLGLGHGLAETGEEEGAGEGPCLGDTAVLLLFWAVAFAVENLAFISWASPYWWWGLENTQQQVEFFLWLMRYGGTGTLFFLGLKAPGLPRRPYSLLINKDEHDVDGGTWQPLLGGAQDSQSTWQDFGKKVRMLLPYMWPRGNVLLQGLVLLCLGLLGLERAINVFVPIYYKNIVNELTDGSSWKTLATTVCVYVLLKFLQGGGAGASGFISNLRSFMWIRVQQYTDRVVQVRLFGHLHSLSMRWHLGRRTGDVLRSVDRGTSSINSLLRFVS</sequence>
<keyword evidence="7" id="KW-0472">Membrane</keyword>